<feature type="compositionally biased region" description="Basic and acidic residues" evidence="1">
    <location>
        <begin position="35"/>
        <end position="49"/>
    </location>
</feature>
<dbReference type="GO" id="GO:0008195">
    <property type="term" value="F:phosphatidate phosphatase activity"/>
    <property type="evidence" value="ECO:0007669"/>
    <property type="project" value="InterPro"/>
</dbReference>
<feature type="region of interest" description="Disordered" evidence="1">
    <location>
        <begin position="1"/>
        <end position="55"/>
    </location>
</feature>
<evidence type="ECO:0000313" key="4">
    <source>
        <dbReference type="Proteomes" id="UP000607311"/>
    </source>
</evidence>
<comment type="caution">
    <text evidence="3">The sequence shown here is derived from an EMBL/GenBank/DDBJ whole genome shotgun (WGS) entry which is preliminary data.</text>
</comment>
<keyword evidence="4" id="KW-1185">Reference proteome</keyword>
<dbReference type="PANTHER" id="PTHR28208:SF3">
    <property type="entry name" value="PHOSPHATIDATE PHOSPHATASE APP1"/>
    <property type="match status" value="1"/>
</dbReference>
<dbReference type="EMBL" id="BOPD01000036">
    <property type="protein sequence ID" value="GIJ35823.1"/>
    <property type="molecule type" value="Genomic_DNA"/>
</dbReference>
<dbReference type="PANTHER" id="PTHR28208">
    <property type="entry name" value="PHOSPHATIDATE PHOSPHATASE APP1"/>
    <property type="match status" value="1"/>
</dbReference>
<reference evidence="3" key="1">
    <citation type="submission" date="2021-01" db="EMBL/GenBank/DDBJ databases">
        <title>Whole genome shotgun sequence of Verrucosispora sediminis NBRC 107745.</title>
        <authorList>
            <person name="Komaki H."/>
            <person name="Tamura T."/>
        </authorList>
    </citation>
    <scope>NUCLEOTIDE SEQUENCE</scope>
    <source>
        <strain evidence="3">NBRC 107745</strain>
    </source>
</reference>
<organism evidence="3 4">
    <name type="scientific">Micromonospora sediminimaris</name>
    <dbReference type="NCBI Taxonomy" id="547162"/>
    <lineage>
        <taxon>Bacteria</taxon>
        <taxon>Bacillati</taxon>
        <taxon>Actinomycetota</taxon>
        <taxon>Actinomycetes</taxon>
        <taxon>Micromonosporales</taxon>
        <taxon>Micromonosporaceae</taxon>
        <taxon>Micromonospora</taxon>
    </lineage>
</organism>
<evidence type="ECO:0000256" key="1">
    <source>
        <dbReference type="SAM" id="MobiDB-lite"/>
    </source>
</evidence>
<feature type="domain" description="Phosphatidate phosphatase APP1 catalytic" evidence="2">
    <location>
        <begin position="254"/>
        <end position="405"/>
    </location>
</feature>
<dbReference type="InterPro" id="IPR052935">
    <property type="entry name" value="Mg2+_PAP"/>
</dbReference>
<dbReference type="AlphaFoldDB" id="A0A9W5XN24"/>
<accession>A0A9W5XN24</accession>
<evidence type="ECO:0000259" key="2">
    <source>
        <dbReference type="Pfam" id="PF09949"/>
    </source>
</evidence>
<dbReference type="Proteomes" id="UP000607311">
    <property type="component" value="Unassembled WGS sequence"/>
</dbReference>
<name>A0A9W5XN24_9ACTN</name>
<proteinExistence type="predicted"/>
<protein>
    <recommendedName>
        <fullName evidence="2">Phosphatidate phosphatase APP1 catalytic domain-containing protein</fullName>
    </recommendedName>
</protein>
<gene>
    <name evidence="3" type="ORF">Vse01_49710</name>
</gene>
<evidence type="ECO:0000313" key="3">
    <source>
        <dbReference type="EMBL" id="GIJ35823.1"/>
    </source>
</evidence>
<dbReference type="Pfam" id="PF09949">
    <property type="entry name" value="APP1_cat"/>
    <property type="match status" value="1"/>
</dbReference>
<dbReference type="InterPro" id="IPR019236">
    <property type="entry name" value="APP1_cat"/>
</dbReference>
<sequence>MLTALRDVQRGQPEGGLVAVGDGHGGQHQDQPVPDSEHPEQQGDKRRPVEPWPPPPALSPWFRPCSWHDLAPVVVPTGVCHGGDVGRGGSAQLAWPRWLVCGRVASVPPTPAGQLAIPNLHRAARIEDAVHALVERRLRRTGWRTNIIAYTGYGGPGWVRVMCRVLLGRPDTRQRGRLEKVRGWRSFTTLPAKHVTVTIETGGVVHEARADRSGFIDTVLDATLPPGWGSVRLSMPDAEPVEAPVRILDPEVRFGIISDIDDTVMVTALPRPLLAAWNTFVLDEHARAAVPGMAVLYERLVTAHPGAPVFYLSTGAWNVAPTLTRFLSRHLYPAGPLLLTDWGPTQDRWFRSGREHKRATLARLAKEFPDVRWLLVGDDGQHDQEIYREFVAAHPDNVAGVAIRRLSPTQAVLAGSLPLPHDEHTEGPVGQKWLSAPDGAGLWTLLRGAGLV</sequence>